<feature type="domain" description="AMP-dependent synthetase/ligase" evidence="1">
    <location>
        <begin position="36"/>
        <end position="283"/>
    </location>
</feature>
<dbReference type="PROSITE" id="PS00455">
    <property type="entry name" value="AMP_BINDING"/>
    <property type="match status" value="1"/>
</dbReference>
<dbReference type="Proteomes" id="UP000800035">
    <property type="component" value="Unassembled WGS sequence"/>
</dbReference>
<evidence type="ECO:0000259" key="2">
    <source>
        <dbReference type="Pfam" id="PF13193"/>
    </source>
</evidence>
<dbReference type="Gene3D" id="3.30.300.30">
    <property type="match status" value="1"/>
</dbReference>
<dbReference type="Pfam" id="PF00501">
    <property type="entry name" value="AMP-binding"/>
    <property type="match status" value="1"/>
</dbReference>
<dbReference type="InterPro" id="IPR045851">
    <property type="entry name" value="AMP-bd_C_sf"/>
</dbReference>
<dbReference type="CDD" id="cd05911">
    <property type="entry name" value="Firefly_Luc_like"/>
    <property type="match status" value="1"/>
</dbReference>
<feature type="domain" description="AMP-binding enzyme C-terminal" evidence="2">
    <location>
        <begin position="437"/>
        <end position="514"/>
    </location>
</feature>
<reference evidence="3" key="1">
    <citation type="journal article" date="2020" name="Stud. Mycol.">
        <title>101 Dothideomycetes genomes: a test case for predicting lifestyles and emergence of pathogens.</title>
        <authorList>
            <person name="Haridas S."/>
            <person name="Albert R."/>
            <person name="Binder M."/>
            <person name="Bloem J."/>
            <person name="Labutti K."/>
            <person name="Salamov A."/>
            <person name="Andreopoulos B."/>
            <person name="Baker S."/>
            <person name="Barry K."/>
            <person name="Bills G."/>
            <person name="Bluhm B."/>
            <person name="Cannon C."/>
            <person name="Castanera R."/>
            <person name="Culley D."/>
            <person name="Daum C."/>
            <person name="Ezra D."/>
            <person name="Gonzalez J."/>
            <person name="Henrissat B."/>
            <person name="Kuo A."/>
            <person name="Liang C."/>
            <person name="Lipzen A."/>
            <person name="Lutzoni F."/>
            <person name="Magnuson J."/>
            <person name="Mondo S."/>
            <person name="Nolan M."/>
            <person name="Ohm R."/>
            <person name="Pangilinan J."/>
            <person name="Park H.-J."/>
            <person name="Ramirez L."/>
            <person name="Alfaro M."/>
            <person name="Sun H."/>
            <person name="Tritt A."/>
            <person name="Yoshinaga Y."/>
            <person name="Zwiers L.-H."/>
            <person name="Turgeon B."/>
            <person name="Goodwin S."/>
            <person name="Spatafora J."/>
            <person name="Crous P."/>
            <person name="Grigoriev I."/>
        </authorList>
    </citation>
    <scope>NUCLEOTIDE SEQUENCE</scope>
    <source>
        <strain evidence="3">CBS 675.92</strain>
    </source>
</reference>
<keyword evidence="4" id="KW-1185">Reference proteome</keyword>
<dbReference type="InterPro" id="IPR000873">
    <property type="entry name" value="AMP-dep_synth/lig_dom"/>
</dbReference>
<protein>
    <submittedName>
        <fullName evidence="3">4-coumarate-CoA ligase 2</fullName>
    </submittedName>
</protein>
<dbReference type="InterPro" id="IPR042099">
    <property type="entry name" value="ANL_N_sf"/>
</dbReference>
<evidence type="ECO:0000313" key="3">
    <source>
        <dbReference type="EMBL" id="KAF1955051.1"/>
    </source>
</evidence>
<dbReference type="EMBL" id="ML976996">
    <property type="protein sequence ID" value="KAF1955051.1"/>
    <property type="molecule type" value="Genomic_DNA"/>
</dbReference>
<dbReference type="SUPFAM" id="SSF56801">
    <property type="entry name" value="Acetyl-CoA synthetase-like"/>
    <property type="match status" value="1"/>
</dbReference>
<proteinExistence type="predicted"/>
<name>A0A6A5TQY6_9PLEO</name>
<dbReference type="PANTHER" id="PTHR24096:SF194">
    <property type="entry name" value="AMP-DEPENDENT SYNTHETASE_LIGASE DOMAIN-CONTAINING PROTEIN"/>
    <property type="match status" value="1"/>
</dbReference>
<keyword evidence="3" id="KW-0436">Ligase</keyword>
<sequence>MPISSPFPDLKIPKCNLLKYLFPKGQLPTETPIWIDANDTNHHLTPKTLLQWSKRLALGLDRLGSKPGEVVMIFTPNHIFVPVAYLGIVGSKRIFSGANPAYTVLVKMVHQITNTQAQYILVHPSLARTAVAAARNAGLPDGRISLFSDVPNAATEDSRDWREWLPSPREADAYNYPHLSEEDATKTTATVNYSSGTIGLPKGVEVSHFNLITNLEQSIYMRYLKKAWDRTNHPREAWLGFLPLYHAYAQLYTIAMAQKLQVPVYIMKEFRYEELLSAIQAYKRPETKGYDLSSVTDILCGAAPLSKELQTEISRKMDCEIVQGWGMTEVTCGALVVPGGTVDDSGSVGQLLPNCESMLLDDDGKEVADGQPGELYVRGPNICLGYWRNPQATKETLSPGGWLQTGDVAVCGNGWFWIVDRKKELIKVNALQVAPTELEAALLEYDPVSDAAVVGITLDEQEWSRAYIALKDEHKGAITEVEIHKFMKKRVARHKQLVGGIAFVDEVPRLQSGKIKRAVVKQWAKNDAKKLSRVKPKAKL</sequence>
<organism evidence="3 4">
    <name type="scientific">Byssothecium circinans</name>
    <dbReference type="NCBI Taxonomy" id="147558"/>
    <lineage>
        <taxon>Eukaryota</taxon>
        <taxon>Fungi</taxon>
        <taxon>Dikarya</taxon>
        <taxon>Ascomycota</taxon>
        <taxon>Pezizomycotina</taxon>
        <taxon>Dothideomycetes</taxon>
        <taxon>Pleosporomycetidae</taxon>
        <taxon>Pleosporales</taxon>
        <taxon>Massarineae</taxon>
        <taxon>Massarinaceae</taxon>
        <taxon>Byssothecium</taxon>
    </lineage>
</organism>
<dbReference type="Pfam" id="PF13193">
    <property type="entry name" value="AMP-binding_C"/>
    <property type="match status" value="1"/>
</dbReference>
<evidence type="ECO:0000313" key="4">
    <source>
        <dbReference type="Proteomes" id="UP000800035"/>
    </source>
</evidence>
<dbReference type="PANTHER" id="PTHR24096">
    <property type="entry name" value="LONG-CHAIN-FATTY-ACID--COA LIGASE"/>
    <property type="match status" value="1"/>
</dbReference>
<dbReference type="InterPro" id="IPR025110">
    <property type="entry name" value="AMP-bd_C"/>
</dbReference>
<evidence type="ECO:0000259" key="1">
    <source>
        <dbReference type="Pfam" id="PF00501"/>
    </source>
</evidence>
<accession>A0A6A5TQY6</accession>
<dbReference type="GO" id="GO:0016405">
    <property type="term" value="F:CoA-ligase activity"/>
    <property type="evidence" value="ECO:0007669"/>
    <property type="project" value="TreeGrafter"/>
</dbReference>
<dbReference type="AlphaFoldDB" id="A0A6A5TQY6"/>
<dbReference type="Gene3D" id="3.40.50.12780">
    <property type="entry name" value="N-terminal domain of ligase-like"/>
    <property type="match status" value="1"/>
</dbReference>
<dbReference type="InterPro" id="IPR020845">
    <property type="entry name" value="AMP-binding_CS"/>
</dbReference>
<gene>
    <name evidence="3" type="ORF">CC80DRAFT_526451</name>
</gene>
<dbReference type="OrthoDB" id="6509636at2759"/>